<reference evidence="3 4" key="1">
    <citation type="submission" date="2020-09" db="EMBL/GenBank/DDBJ databases">
        <title>Sinomicrobium weinanense sp. nov., a halophilic bacteria isolated from saline-alkali soil.</title>
        <authorList>
            <person name="Wu P."/>
            <person name="Ren H."/>
            <person name="Mei Y."/>
            <person name="Liang Y."/>
            <person name="Chen Z."/>
        </authorList>
    </citation>
    <scope>NUCLEOTIDE SEQUENCE [LARGE SCALE GENOMIC DNA]</scope>
    <source>
        <strain evidence="3 4">FJxs</strain>
    </source>
</reference>
<dbReference type="InterPro" id="IPR045619">
    <property type="entry name" value="DUF6443"/>
</dbReference>
<feature type="region of interest" description="Disordered" evidence="1">
    <location>
        <begin position="28"/>
        <end position="51"/>
    </location>
</feature>
<name>A0A926JR57_9FLAO</name>
<dbReference type="RefSeq" id="WP_187965007.1">
    <property type="nucleotide sequence ID" value="NZ_JACVDC010000016.1"/>
</dbReference>
<gene>
    <name evidence="3" type="ORF">IBL28_07755</name>
</gene>
<proteinExistence type="predicted"/>
<dbReference type="Proteomes" id="UP000653730">
    <property type="component" value="Unassembled WGS sequence"/>
</dbReference>
<evidence type="ECO:0000313" key="4">
    <source>
        <dbReference type="Proteomes" id="UP000653730"/>
    </source>
</evidence>
<dbReference type="NCBIfam" id="TIGR03696">
    <property type="entry name" value="Rhs_assc_core"/>
    <property type="match status" value="1"/>
</dbReference>
<dbReference type="Pfam" id="PF20041">
    <property type="entry name" value="DUF6443"/>
    <property type="match status" value="1"/>
</dbReference>
<dbReference type="Gene3D" id="2.180.10.10">
    <property type="entry name" value="RHS repeat-associated core"/>
    <property type="match status" value="2"/>
</dbReference>
<organism evidence="3 4">
    <name type="scientific">Sinomicrobium weinanense</name>
    <dbReference type="NCBI Taxonomy" id="2842200"/>
    <lineage>
        <taxon>Bacteria</taxon>
        <taxon>Pseudomonadati</taxon>
        <taxon>Bacteroidota</taxon>
        <taxon>Flavobacteriia</taxon>
        <taxon>Flavobacteriales</taxon>
        <taxon>Flavobacteriaceae</taxon>
        <taxon>Sinomicrobium</taxon>
    </lineage>
</organism>
<protein>
    <recommendedName>
        <fullName evidence="2">DUF6443 domain-containing protein</fullName>
    </recommendedName>
</protein>
<keyword evidence="4" id="KW-1185">Reference proteome</keyword>
<comment type="caution">
    <text evidence="3">The sequence shown here is derived from an EMBL/GenBank/DDBJ whole genome shotgun (WGS) entry which is preliminary data.</text>
</comment>
<evidence type="ECO:0000256" key="1">
    <source>
        <dbReference type="SAM" id="MobiDB-lite"/>
    </source>
</evidence>
<evidence type="ECO:0000259" key="2">
    <source>
        <dbReference type="Pfam" id="PF20041"/>
    </source>
</evidence>
<dbReference type="InterPro" id="IPR022385">
    <property type="entry name" value="Rhs_assc_core"/>
</dbReference>
<dbReference type="EMBL" id="JACVDC010000016">
    <property type="protein sequence ID" value="MBC9795856.1"/>
    <property type="molecule type" value="Genomic_DNA"/>
</dbReference>
<feature type="domain" description="DUF6443" evidence="2">
    <location>
        <begin position="237"/>
        <end position="381"/>
    </location>
</feature>
<sequence length="1438" mass="160310">MKTNYTTYGILFLFFILVRHGYSQVVTPTAIDDPDPGENTTWFRDSDQDGLGDPFYGKISETKPSGYVANKDDCDDSDPTIRYAQNWFEDADGDGYGSTLTRKKACFPPMGYVGNADDCNDSNASINPATVWYSDVDGDGYGNASVTKKGCSRPSGYVLNGDDYDDSTSKITNIAPRYFYRDADGDGFGDPNNKVYYSKAPEGYVEDNTDECPGEYGTDNGCKPTTPVPNDENYIHTRIYQRGMSVPDSALYSGDVIETKVYYDGLGRPMQRVAIRASPDKKDIITHIGYDAYGRQAKEWLSYKSGGDDGSYRDTDQEIATKNYYMDHYPEDFPGLENVDVNAYSQKQFEPSPLNRVQKQAAPGKAWKLGSGHEIEFSYDTNSSQEVRLYKATTTATETAGDVYTYEPSLSLSTANGGYYKAGELYKTITYDENHNGTGKDHSTEEFKDKQGRVVLKRTYNNEQPHDTYYVYDNYGNLTYVLPPKAEAHSAKPNATKLKELCYQYVYDGRNRLVEKKIPGKAWDYIVYNKLDQPVLTQDSLLRADGQWLFTKYDAFGRVAYTGIKKYSNGRKALQYAANNSIFTQYEAQESTAVAYAGVPVFYSSKAIPKAMDEIHTINYYDTYVGTAGLSVPARVYDRPKATNTKGLPTVSKVRVLGTAHWITTITGYDNKGRVIYTASKNPYLNTTDILEYKLDFVGKILETKTTHTKGSNAPIVTTDQFEYDHAGRLIRQLQCINGDCGGSTSGEDLVLNSAVTGTTDKVAGKSIRLTPGFHIKATSSVSFSASISPAGELIAENGYDDLGQLKEKKVGNTPDKPLQTLNYAYNVRGWLKEINDVTNLSNKLFAFKINYNTKEMGASNTPLYNGNISETIWKTANDLVGGERTRGYAYTYDALNRITYADYGIKTTGGFNLSTGYDLRVDNYDKNGNITSLYRNSQAPGEAMDDIRYVYNAGNIGNKLLKVTETATSIYKDDGFKDGANTNNEYTYDPNGNLKTDANKGITGITYNYLNLPTKVTVNNPEHTGNIQYIYGADGSKLKKVAVANGQTTTTEYAGNYIYENSQLKQVSHPEGYFEPKAGGGYQYVYYLKDHLNNVRITFADDNGDGTVGTSEIRREQNYYPFGLEHKGYNNILNGPENNYQTYQSKEHEKELGLDWHDFGARHYMADIVRTTTQDPLAEEFYSVSPYSFLNNSPPNFIDPDGRAAFNPIYGEDGSFLGTDEYGLKGEAIIYGGEFTQGMNQLDILEEGGQFLSDYASNLPGDQFAKFDDPTWNKVFSHSYDLKDRPDYDGVLTLSEANAWARNGNGEPLFVDAGKIDLSTIDMGDFRNKNGFYRTSGYFNFINPLQPDYFNKSVGEVYGSIKISVLNNSGEVQLGGANGLIDVYNFEQHRGGGAKIWTRNQLTKYGKYKATVNGRYNITDFSIYGYGKAYLTNLGGY</sequence>
<accession>A0A926JR57</accession>
<evidence type="ECO:0000313" key="3">
    <source>
        <dbReference type="EMBL" id="MBC9795856.1"/>
    </source>
</evidence>